<feature type="region of interest" description="Pyrophosphorylase" evidence="18">
    <location>
        <begin position="1"/>
        <end position="228"/>
    </location>
</feature>
<comment type="subcellular location">
    <subcellularLocation>
        <location evidence="1 18">Cytoplasm</location>
    </subcellularLocation>
</comment>
<feature type="binding site" evidence="18">
    <location>
        <position position="75"/>
    </location>
    <ligand>
        <name>UDP-N-acetyl-alpha-D-glucosamine</name>
        <dbReference type="ChEBI" id="CHEBI:57705"/>
    </ligand>
</feature>
<feature type="binding site" evidence="18">
    <location>
        <position position="226"/>
    </location>
    <ligand>
        <name>UDP-N-acetyl-alpha-D-glucosamine</name>
        <dbReference type="ChEBI" id="CHEBI:57705"/>
    </ligand>
</feature>
<dbReference type="GO" id="GO:0006048">
    <property type="term" value="P:UDP-N-acetylglucosamine biosynthetic process"/>
    <property type="evidence" value="ECO:0007669"/>
    <property type="project" value="InterPro"/>
</dbReference>
<dbReference type="PANTHER" id="PTHR43584">
    <property type="entry name" value="NUCLEOTIDYL TRANSFERASE"/>
    <property type="match status" value="1"/>
</dbReference>
<accession>A0AAE3WFB2</accession>
<keyword evidence="8 18" id="KW-0677">Repeat</keyword>
<evidence type="ECO:0000256" key="8">
    <source>
        <dbReference type="ARBA" id="ARBA00022737"/>
    </source>
</evidence>
<evidence type="ECO:0000313" key="20">
    <source>
        <dbReference type="EMBL" id="MDQ2091478.1"/>
    </source>
</evidence>
<feature type="binding site" evidence="18">
    <location>
        <position position="333"/>
    </location>
    <ligand>
        <name>UDP-N-acetyl-alpha-D-glucosamine</name>
        <dbReference type="ChEBI" id="CHEBI:57705"/>
    </ligand>
</feature>
<comment type="cofactor">
    <cofactor evidence="18">
        <name>Mg(2+)</name>
        <dbReference type="ChEBI" id="CHEBI:18420"/>
    </cofactor>
    <text evidence="18">Binds 1 Mg(2+) ion per subunit.</text>
</comment>
<reference evidence="20" key="2">
    <citation type="submission" date="2023-02" db="EMBL/GenBank/DDBJ databases">
        <title>'Rhodoalgimonas zhirmunskyi' gen. nov., isolated from a red alga.</title>
        <authorList>
            <person name="Nedashkovskaya O.I."/>
            <person name="Otstavnykh N.Y."/>
            <person name="Bystritskaya E.P."/>
            <person name="Balabanova L.A."/>
            <person name="Isaeva M.P."/>
        </authorList>
    </citation>
    <scope>NUCLEOTIDE SEQUENCE</scope>
    <source>
        <strain evidence="20">KCTC 52189</strain>
    </source>
</reference>
<feature type="binding site" evidence="18">
    <location>
        <begin position="368"/>
        <end position="369"/>
    </location>
    <ligand>
        <name>acetyl-CoA</name>
        <dbReference type="ChEBI" id="CHEBI:57288"/>
    </ligand>
</feature>
<dbReference type="GO" id="GO:0019134">
    <property type="term" value="F:glucosamine-1-phosphate N-acetyltransferase activity"/>
    <property type="evidence" value="ECO:0007669"/>
    <property type="project" value="UniProtKB-UniRule"/>
</dbReference>
<comment type="catalytic activity">
    <reaction evidence="15 18">
        <text>alpha-D-glucosamine 1-phosphate + acetyl-CoA = N-acetyl-alpha-D-glucosamine 1-phosphate + CoA + H(+)</text>
        <dbReference type="Rhea" id="RHEA:13725"/>
        <dbReference type="ChEBI" id="CHEBI:15378"/>
        <dbReference type="ChEBI" id="CHEBI:57287"/>
        <dbReference type="ChEBI" id="CHEBI:57288"/>
        <dbReference type="ChEBI" id="CHEBI:57776"/>
        <dbReference type="ChEBI" id="CHEBI:58516"/>
        <dbReference type="EC" id="2.3.1.157"/>
    </reaction>
</comment>
<evidence type="ECO:0000256" key="2">
    <source>
        <dbReference type="ARBA" id="ARBA00007707"/>
    </source>
</evidence>
<dbReference type="SUPFAM" id="SSF51161">
    <property type="entry name" value="Trimeric LpxA-like enzymes"/>
    <property type="match status" value="1"/>
</dbReference>
<dbReference type="Proteomes" id="UP001226762">
    <property type="component" value="Unassembled WGS sequence"/>
</dbReference>
<dbReference type="GO" id="GO:0009245">
    <property type="term" value="P:lipid A biosynthetic process"/>
    <property type="evidence" value="ECO:0007669"/>
    <property type="project" value="UniProtKB-UniRule"/>
</dbReference>
<dbReference type="InterPro" id="IPR038009">
    <property type="entry name" value="GlmU_C_LbH"/>
</dbReference>
<reference evidence="20" key="1">
    <citation type="submission" date="2022-07" db="EMBL/GenBank/DDBJ databases">
        <authorList>
            <person name="Otstavnykh N."/>
            <person name="Isaeva M."/>
            <person name="Bystritskaya E."/>
        </authorList>
    </citation>
    <scope>NUCLEOTIDE SEQUENCE</scope>
    <source>
        <strain evidence="20">KCTC 52189</strain>
    </source>
</reference>
<dbReference type="InterPro" id="IPR029044">
    <property type="entry name" value="Nucleotide-diphossugar_trans"/>
</dbReference>
<keyword evidence="21" id="KW-1185">Reference proteome</keyword>
<evidence type="ECO:0000256" key="9">
    <source>
        <dbReference type="ARBA" id="ARBA00022842"/>
    </source>
</evidence>
<feature type="binding site" evidence="18">
    <location>
        <position position="348"/>
    </location>
    <ligand>
        <name>UDP-N-acetyl-alpha-D-glucosamine</name>
        <dbReference type="ChEBI" id="CHEBI:57705"/>
    </ligand>
</feature>
<feature type="binding site" evidence="18">
    <location>
        <position position="226"/>
    </location>
    <ligand>
        <name>Mg(2+)</name>
        <dbReference type="ChEBI" id="CHEBI:18420"/>
    </ligand>
</feature>
<comment type="pathway">
    <text evidence="18">Bacterial outer membrane biogenesis; LPS lipid A biosynthesis.</text>
</comment>
<evidence type="ECO:0000256" key="3">
    <source>
        <dbReference type="ARBA" id="ARBA00007947"/>
    </source>
</evidence>
<dbReference type="RefSeq" id="WP_306736767.1">
    <property type="nucleotide sequence ID" value="NZ_JANHAX010000005.1"/>
</dbReference>
<feature type="binding site" evidence="18">
    <location>
        <position position="422"/>
    </location>
    <ligand>
        <name>acetyl-CoA</name>
        <dbReference type="ChEBI" id="CHEBI:57288"/>
    </ligand>
</feature>
<dbReference type="EC" id="2.3.1.157" evidence="18"/>
<dbReference type="NCBIfam" id="NF010933">
    <property type="entry name" value="PRK14353.1"/>
    <property type="match status" value="1"/>
</dbReference>
<keyword evidence="4 18" id="KW-0963">Cytoplasm</keyword>
<feature type="active site" description="Proton acceptor" evidence="18">
    <location>
        <position position="345"/>
    </location>
</feature>
<name>A0AAE3WFB2_9RHOB</name>
<dbReference type="HAMAP" id="MF_01631">
    <property type="entry name" value="GlmU"/>
    <property type="match status" value="1"/>
</dbReference>
<dbReference type="PANTHER" id="PTHR43584:SF3">
    <property type="entry name" value="BIFUNCTIONAL PROTEIN GLMU"/>
    <property type="match status" value="1"/>
</dbReference>
<dbReference type="CDD" id="cd03353">
    <property type="entry name" value="LbH_GlmU_C"/>
    <property type="match status" value="1"/>
</dbReference>
<evidence type="ECO:0000256" key="18">
    <source>
        <dbReference type="HAMAP-Rule" id="MF_01631"/>
    </source>
</evidence>
<evidence type="ECO:0000256" key="16">
    <source>
        <dbReference type="ARBA" id="ARBA00048493"/>
    </source>
</evidence>
<evidence type="ECO:0000256" key="6">
    <source>
        <dbReference type="ARBA" id="ARBA00022695"/>
    </source>
</evidence>
<dbReference type="GO" id="GO:0008360">
    <property type="term" value="P:regulation of cell shape"/>
    <property type="evidence" value="ECO:0007669"/>
    <property type="project" value="UniProtKB-KW"/>
</dbReference>
<feature type="binding site" evidence="18">
    <location>
        <position position="362"/>
    </location>
    <ligand>
        <name>acetyl-CoA</name>
        <dbReference type="ChEBI" id="CHEBI:57288"/>
    </ligand>
</feature>
<evidence type="ECO:0000313" key="21">
    <source>
        <dbReference type="Proteomes" id="UP001226762"/>
    </source>
</evidence>
<dbReference type="GO" id="GO:0003977">
    <property type="term" value="F:UDP-N-acetylglucosamine diphosphorylase activity"/>
    <property type="evidence" value="ECO:0007669"/>
    <property type="project" value="UniProtKB-UniRule"/>
</dbReference>
<sequence length="451" mass="47806">MSTALIILAAGQGTRMKSDLPKVLHEVAHAPLLVHAMKSGAGFDPERTVIVAGHGAEQVAAVARDFDDRAEVVLQEKQHGTGHAVLCARDALQGFTGDVIVLYGDTPFIRPETLEKMAEARQTHDVVVLGFKASDPGRYGRLIMAGDVLEAIVEHADASIEERAINLCNSGVVCASNETLFGLLEGVSNDNASGEYYLTDIVAIARARGLSATAVTCDETETLGVNSRAQLAEAEVAFQARTRAEALDNGVTMQAPDTVFFAHDTVIGRDALIEPNVVFGPEVTIESGARIRAFSHLEGCHVSRGAVVGPFARLRPGAELAENVHVGNFVEIKNATLAEGAKANHLTYLGDASVGQDTNIGAGTITCNYDGVMKHRTEIGARSFIGSNTMLIAPVKVGDEAMTATSTTVNKDVPDGAMAIGRADQVNKPGMARKLMDMLRAKKAKRLKESK</sequence>
<feature type="binding site" evidence="18">
    <location>
        <position position="405"/>
    </location>
    <ligand>
        <name>acetyl-CoA</name>
        <dbReference type="ChEBI" id="CHEBI:57288"/>
    </ligand>
</feature>
<keyword evidence="10 18" id="KW-0133">Cell shape</keyword>
<dbReference type="NCBIfam" id="TIGR01173">
    <property type="entry name" value="glmU"/>
    <property type="match status" value="1"/>
</dbReference>
<comment type="pathway">
    <text evidence="18">Nucleotide-sugar biosynthesis; UDP-N-acetyl-alpha-D-glucosamine biosynthesis; UDP-N-acetyl-alpha-D-glucosamine from N-acetyl-alpha-D-glucosamine 1-phosphate: step 1/1.</text>
</comment>
<comment type="similarity">
    <text evidence="2 18">In the C-terminal section; belongs to the transferase hexapeptide repeat family.</text>
</comment>
<evidence type="ECO:0000256" key="11">
    <source>
        <dbReference type="ARBA" id="ARBA00022984"/>
    </source>
</evidence>
<feature type="binding site" evidence="18">
    <location>
        <begin position="8"/>
        <end position="11"/>
    </location>
    <ligand>
        <name>UDP-N-acetyl-alpha-D-glucosamine</name>
        <dbReference type="ChEBI" id="CHEBI:57705"/>
    </ligand>
</feature>
<gene>
    <name evidence="18 20" type="primary">glmU</name>
    <name evidence="20" type="ORF">NO357_16375</name>
</gene>
<evidence type="ECO:0000256" key="1">
    <source>
        <dbReference type="ARBA" id="ARBA00004496"/>
    </source>
</evidence>
<feature type="binding site" evidence="18">
    <location>
        <position position="154"/>
    </location>
    <ligand>
        <name>UDP-N-acetyl-alpha-D-glucosamine</name>
        <dbReference type="ChEBI" id="CHEBI:57705"/>
    </ligand>
</feature>
<dbReference type="EC" id="2.7.7.23" evidence="18"/>
<dbReference type="GO" id="GO:0005737">
    <property type="term" value="C:cytoplasm"/>
    <property type="evidence" value="ECO:0007669"/>
    <property type="project" value="UniProtKB-SubCell"/>
</dbReference>
<feature type="binding site" evidence="18">
    <location>
        <position position="105"/>
    </location>
    <ligand>
        <name>Mg(2+)</name>
        <dbReference type="ChEBI" id="CHEBI:18420"/>
    </ligand>
</feature>
<comment type="similarity">
    <text evidence="3 18">In the N-terminal section; belongs to the N-acetylglucosamine-1-phosphate uridyltransferase family.</text>
</comment>
<dbReference type="AlphaFoldDB" id="A0AAE3WFB2"/>
<evidence type="ECO:0000256" key="15">
    <source>
        <dbReference type="ARBA" id="ARBA00048247"/>
    </source>
</evidence>
<evidence type="ECO:0000256" key="13">
    <source>
        <dbReference type="ARBA" id="ARBA00023315"/>
    </source>
</evidence>
<dbReference type="GO" id="GO:0000902">
    <property type="term" value="P:cell morphogenesis"/>
    <property type="evidence" value="ECO:0007669"/>
    <property type="project" value="UniProtKB-UniRule"/>
</dbReference>
<comment type="caution">
    <text evidence="20">The sequence shown here is derived from an EMBL/GenBank/DDBJ whole genome shotgun (WGS) entry which is preliminary data.</text>
</comment>
<evidence type="ECO:0000256" key="17">
    <source>
        <dbReference type="ARBA" id="ARBA00049628"/>
    </source>
</evidence>
<dbReference type="SUPFAM" id="SSF53448">
    <property type="entry name" value="Nucleotide-diphospho-sugar transferases"/>
    <property type="match status" value="1"/>
</dbReference>
<proteinExistence type="inferred from homology"/>
<keyword evidence="5 18" id="KW-0808">Transferase</keyword>
<comment type="catalytic activity">
    <reaction evidence="16 18">
        <text>N-acetyl-alpha-D-glucosamine 1-phosphate + UTP + H(+) = UDP-N-acetyl-alpha-D-glucosamine + diphosphate</text>
        <dbReference type="Rhea" id="RHEA:13509"/>
        <dbReference type="ChEBI" id="CHEBI:15378"/>
        <dbReference type="ChEBI" id="CHEBI:33019"/>
        <dbReference type="ChEBI" id="CHEBI:46398"/>
        <dbReference type="ChEBI" id="CHEBI:57705"/>
        <dbReference type="ChEBI" id="CHEBI:57776"/>
        <dbReference type="EC" id="2.7.7.23"/>
    </reaction>
</comment>
<dbReference type="GO" id="GO:0009252">
    <property type="term" value="P:peptidoglycan biosynthetic process"/>
    <property type="evidence" value="ECO:0007669"/>
    <property type="project" value="UniProtKB-UniRule"/>
</dbReference>
<keyword evidence="7 18" id="KW-0479">Metal-binding</keyword>
<organism evidence="20 21">
    <name type="scientific">Marimonas arenosa</name>
    <dbReference type="NCBI Taxonomy" id="1795305"/>
    <lineage>
        <taxon>Bacteria</taxon>
        <taxon>Pseudomonadati</taxon>
        <taxon>Pseudomonadota</taxon>
        <taxon>Alphaproteobacteria</taxon>
        <taxon>Rhodobacterales</taxon>
        <taxon>Paracoccaceae</taxon>
        <taxon>Marimonas</taxon>
    </lineage>
</organism>
<feature type="binding site" evidence="18">
    <location>
        <position position="169"/>
    </location>
    <ligand>
        <name>UDP-N-acetyl-alpha-D-glucosamine</name>
        <dbReference type="ChEBI" id="CHEBI:57705"/>
    </ligand>
</feature>
<feature type="binding site" evidence="18">
    <location>
        <begin position="103"/>
        <end position="105"/>
    </location>
    <ligand>
        <name>UDP-N-acetyl-alpha-D-glucosamine</name>
        <dbReference type="ChEBI" id="CHEBI:57705"/>
    </ligand>
</feature>
<dbReference type="InterPro" id="IPR050065">
    <property type="entry name" value="GlmU-like"/>
</dbReference>
<keyword evidence="12 18" id="KW-0511">Multifunctional enzyme</keyword>
<dbReference type="Pfam" id="PF00132">
    <property type="entry name" value="Hexapep"/>
    <property type="match status" value="1"/>
</dbReference>
<feature type="region of interest" description="Linker" evidence="18">
    <location>
        <begin position="229"/>
        <end position="249"/>
    </location>
</feature>
<feature type="binding site" evidence="18">
    <location>
        <begin position="80"/>
        <end position="81"/>
    </location>
    <ligand>
        <name>UDP-N-acetyl-alpha-D-glucosamine</name>
        <dbReference type="ChEBI" id="CHEBI:57705"/>
    </ligand>
</feature>
<keyword evidence="11 18" id="KW-0573">Peptidoglycan synthesis</keyword>
<dbReference type="InterPro" id="IPR005882">
    <property type="entry name" value="Bifunctional_GlmU"/>
</dbReference>
<feature type="binding site" evidence="18">
    <location>
        <position position="22"/>
    </location>
    <ligand>
        <name>UDP-N-acetyl-alpha-D-glucosamine</name>
        <dbReference type="ChEBI" id="CHEBI:57705"/>
    </ligand>
</feature>
<evidence type="ECO:0000256" key="14">
    <source>
        <dbReference type="ARBA" id="ARBA00023316"/>
    </source>
</evidence>
<dbReference type="GO" id="GO:0071555">
    <property type="term" value="P:cell wall organization"/>
    <property type="evidence" value="ECO:0007669"/>
    <property type="project" value="UniProtKB-KW"/>
</dbReference>
<evidence type="ECO:0000256" key="12">
    <source>
        <dbReference type="ARBA" id="ARBA00023268"/>
    </source>
</evidence>
<feature type="domain" description="MobA-like NTP transferase" evidence="19">
    <location>
        <begin position="6"/>
        <end position="132"/>
    </location>
</feature>
<evidence type="ECO:0000256" key="4">
    <source>
        <dbReference type="ARBA" id="ARBA00022490"/>
    </source>
</evidence>
<feature type="region of interest" description="N-acetyltransferase" evidence="18">
    <location>
        <begin position="250"/>
        <end position="451"/>
    </location>
</feature>
<keyword evidence="14 18" id="KW-0961">Cell wall biogenesis/degradation</keyword>
<comment type="pathway">
    <text evidence="18">Nucleotide-sugar biosynthesis; UDP-N-acetyl-alpha-D-glucosamine biosynthesis; N-acetyl-alpha-D-glucosamine 1-phosphate from alpha-D-glucosamine 6-phosphate (route II): step 2/2.</text>
</comment>
<dbReference type="Pfam" id="PF12804">
    <property type="entry name" value="NTP_transf_3"/>
    <property type="match status" value="1"/>
</dbReference>
<protein>
    <recommendedName>
        <fullName evidence="18">Bifunctional protein GlmU</fullName>
    </recommendedName>
    <domain>
        <recommendedName>
            <fullName evidence="18">UDP-N-acetylglucosamine pyrophosphorylase</fullName>
            <ecNumber evidence="18">2.7.7.23</ecNumber>
        </recommendedName>
        <alternativeName>
            <fullName evidence="18">N-acetylglucosamine-1-phosphate uridyltransferase</fullName>
        </alternativeName>
    </domain>
    <domain>
        <recommendedName>
            <fullName evidence="18">Glucosamine-1-phosphate N-acetyltransferase</fullName>
            <ecNumber evidence="18">2.3.1.157</ecNumber>
        </recommendedName>
    </domain>
</protein>
<feature type="binding site" evidence="18">
    <location>
        <position position="359"/>
    </location>
    <ligand>
        <name>UDP-N-acetyl-alpha-D-glucosamine</name>
        <dbReference type="ChEBI" id="CHEBI:57705"/>
    </ligand>
</feature>
<dbReference type="GO" id="GO:0016020">
    <property type="term" value="C:membrane"/>
    <property type="evidence" value="ECO:0007669"/>
    <property type="project" value="GOC"/>
</dbReference>
<comment type="function">
    <text evidence="17 18">Catalyzes the last two sequential reactions in the de novo biosynthetic pathway for UDP-N-acetylglucosamine (UDP-GlcNAc). The C-terminal domain catalyzes the transfer of acetyl group from acetyl coenzyme A to glucosamine-1-phosphate (GlcN-1-P) to produce N-acetylglucosamine-1-phosphate (GlcNAc-1-P), which is converted into UDP-GlcNAc by the transfer of uridine 5-monophosphate (from uridine 5-triphosphate), a reaction catalyzed by the N-terminal domain.</text>
</comment>
<dbReference type="GO" id="GO:0000287">
    <property type="term" value="F:magnesium ion binding"/>
    <property type="evidence" value="ECO:0007669"/>
    <property type="project" value="UniProtKB-UniRule"/>
</dbReference>
<keyword evidence="9 18" id="KW-0460">Magnesium</keyword>
<dbReference type="CDD" id="cd02540">
    <property type="entry name" value="GT2_GlmU_N_bac"/>
    <property type="match status" value="1"/>
</dbReference>
<evidence type="ECO:0000256" key="7">
    <source>
        <dbReference type="ARBA" id="ARBA00022723"/>
    </source>
</evidence>
<dbReference type="InterPro" id="IPR025877">
    <property type="entry name" value="MobA-like_NTP_Trfase"/>
</dbReference>
<dbReference type="EMBL" id="JANHAX010000005">
    <property type="protein sequence ID" value="MDQ2091478.1"/>
    <property type="molecule type" value="Genomic_DNA"/>
</dbReference>
<dbReference type="InterPro" id="IPR001451">
    <property type="entry name" value="Hexapep"/>
</dbReference>
<keyword evidence="6 18" id="KW-0548">Nucleotidyltransferase</keyword>
<dbReference type="InterPro" id="IPR011004">
    <property type="entry name" value="Trimer_LpxA-like_sf"/>
</dbReference>
<dbReference type="Gene3D" id="2.160.10.10">
    <property type="entry name" value="Hexapeptide repeat proteins"/>
    <property type="match status" value="1"/>
</dbReference>
<feature type="binding site" evidence="18">
    <location>
        <position position="140"/>
    </location>
    <ligand>
        <name>UDP-N-acetyl-alpha-D-glucosamine</name>
        <dbReference type="ChEBI" id="CHEBI:57705"/>
    </ligand>
</feature>
<feature type="binding site" evidence="18">
    <location>
        <position position="315"/>
    </location>
    <ligand>
        <name>UDP-N-acetyl-alpha-D-glucosamine</name>
        <dbReference type="ChEBI" id="CHEBI:57705"/>
    </ligand>
</feature>
<evidence type="ECO:0000259" key="19">
    <source>
        <dbReference type="Pfam" id="PF12804"/>
    </source>
</evidence>
<evidence type="ECO:0000256" key="10">
    <source>
        <dbReference type="ARBA" id="ARBA00022960"/>
    </source>
</evidence>
<comment type="subunit">
    <text evidence="18">Homotrimer.</text>
</comment>
<feature type="binding site" evidence="18">
    <location>
        <position position="387"/>
    </location>
    <ligand>
        <name>acetyl-CoA</name>
        <dbReference type="ChEBI" id="CHEBI:57288"/>
    </ligand>
</feature>
<evidence type="ECO:0000256" key="5">
    <source>
        <dbReference type="ARBA" id="ARBA00022679"/>
    </source>
</evidence>
<keyword evidence="13 18" id="KW-0012">Acyltransferase</keyword>
<dbReference type="Gene3D" id="3.90.550.10">
    <property type="entry name" value="Spore Coat Polysaccharide Biosynthesis Protein SpsA, Chain A"/>
    <property type="match status" value="1"/>
</dbReference>